<dbReference type="PANTHER" id="PTHR47331">
    <property type="entry name" value="PHD-TYPE DOMAIN-CONTAINING PROTEIN"/>
    <property type="match status" value="1"/>
</dbReference>
<protein>
    <submittedName>
        <fullName evidence="2">Putative RNA-directed DNA polymerase from transposon X-element</fullName>
    </submittedName>
</protein>
<dbReference type="GO" id="GO:0003676">
    <property type="term" value="F:nucleic acid binding"/>
    <property type="evidence" value="ECO:0007669"/>
    <property type="project" value="InterPro"/>
</dbReference>
<dbReference type="SUPFAM" id="SSF53098">
    <property type="entry name" value="Ribonuclease H-like"/>
    <property type="match status" value="1"/>
</dbReference>
<dbReference type="GO" id="GO:0015074">
    <property type="term" value="P:DNA integration"/>
    <property type="evidence" value="ECO:0007669"/>
    <property type="project" value="InterPro"/>
</dbReference>
<sequence length="107" mass="12064">MVPATLLEDRVRDALVLEVIGVDLAGLLYLKNGNKAWIVLFTCAVYRAVHLELIQSLSTDGFSLGLRRFIARRGRPMKIYSDNGTNFIGADNKASLDWKKLLKRPQF</sequence>
<dbReference type="Gene3D" id="3.30.420.10">
    <property type="entry name" value="Ribonuclease H-like superfamily/Ribonuclease H"/>
    <property type="match status" value="1"/>
</dbReference>
<dbReference type="InterPro" id="IPR012337">
    <property type="entry name" value="RNaseH-like_sf"/>
</dbReference>
<dbReference type="EMBL" id="BMAV01014951">
    <property type="protein sequence ID" value="GFY63835.1"/>
    <property type="molecule type" value="Genomic_DNA"/>
</dbReference>
<feature type="domain" description="Integrase catalytic" evidence="1">
    <location>
        <begin position="1"/>
        <end position="107"/>
    </location>
</feature>
<dbReference type="InterPro" id="IPR001584">
    <property type="entry name" value="Integrase_cat-core"/>
</dbReference>
<keyword evidence="2" id="KW-0808">Transferase</keyword>
<name>A0A8X6Y0L4_9ARAC</name>
<gene>
    <name evidence="2" type="ORF">TNIN_333211</name>
</gene>
<dbReference type="PROSITE" id="PS50994">
    <property type="entry name" value="INTEGRASE"/>
    <property type="match status" value="1"/>
</dbReference>
<keyword evidence="2" id="KW-0695">RNA-directed DNA polymerase</keyword>
<keyword evidence="3" id="KW-1185">Reference proteome</keyword>
<proteinExistence type="predicted"/>
<comment type="caution">
    <text evidence="2">The sequence shown here is derived from an EMBL/GenBank/DDBJ whole genome shotgun (WGS) entry which is preliminary data.</text>
</comment>
<evidence type="ECO:0000313" key="3">
    <source>
        <dbReference type="Proteomes" id="UP000886998"/>
    </source>
</evidence>
<accession>A0A8X6Y0L4</accession>
<dbReference type="AlphaFoldDB" id="A0A8X6Y0L4"/>
<dbReference type="PANTHER" id="PTHR47331:SF6">
    <property type="entry name" value="DOUBLECORTIN DOMAIN-CONTAINING PROTEIN"/>
    <property type="match status" value="1"/>
</dbReference>
<dbReference type="InterPro" id="IPR036397">
    <property type="entry name" value="RNaseH_sf"/>
</dbReference>
<dbReference type="OrthoDB" id="6431442at2759"/>
<evidence type="ECO:0000259" key="1">
    <source>
        <dbReference type="PROSITE" id="PS50994"/>
    </source>
</evidence>
<dbReference type="Proteomes" id="UP000886998">
    <property type="component" value="Unassembled WGS sequence"/>
</dbReference>
<organism evidence="2 3">
    <name type="scientific">Trichonephila inaurata madagascariensis</name>
    <dbReference type="NCBI Taxonomy" id="2747483"/>
    <lineage>
        <taxon>Eukaryota</taxon>
        <taxon>Metazoa</taxon>
        <taxon>Ecdysozoa</taxon>
        <taxon>Arthropoda</taxon>
        <taxon>Chelicerata</taxon>
        <taxon>Arachnida</taxon>
        <taxon>Araneae</taxon>
        <taxon>Araneomorphae</taxon>
        <taxon>Entelegynae</taxon>
        <taxon>Araneoidea</taxon>
        <taxon>Nephilidae</taxon>
        <taxon>Trichonephila</taxon>
        <taxon>Trichonephila inaurata</taxon>
    </lineage>
</organism>
<keyword evidence="2" id="KW-0548">Nucleotidyltransferase</keyword>
<dbReference type="GO" id="GO:0003964">
    <property type="term" value="F:RNA-directed DNA polymerase activity"/>
    <property type="evidence" value="ECO:0007669"/>
    <property type="project" value="UniProtKB-KW"/>
</dbReference>
<evidence type="ECO:0000313" key="2">
    <source>
        <dbReference type="EMBL" id="GFY63835.1"/>
    </source>
</evidence>
<reference evidence="2" key="1">
    <citation type="submission" date="2020-08" db="EMBL/GenBank/DDBJ databases">
        <title>Multicomponent nature underlies the extraordinary mechanical properties of spider dragline silk.</title>
        <authorList>
            <person name="Kono N."/>
            <person name="Nakamura H."/>
            <person name="Mori M."/>
            <person name="Yoshida Y."/>
            <person name="Ohtoshi R."/>
            <person name="Malay A.D."/>
            <person name="Moran D.A.P."/>
            <person name="Tomita M."/>
            <person name="Numata K."/>
            <person name="Arakawa K."/>
        </authorList>
    </citation>
    <scope>NUCLEOTIDE SEQUENCE</scope>
</reference>